<dbReference type="EMBL" id="SLWQ01000003">
    <property type="protein sequence ID" value="TCO41096.1"/>
    <property type="molecule type" value="Genomic_DNA"/>
</dbReference>
<dbReference type="OrthoDB" id="6058642at2"/>
<accession>A0A4R2IAJ8</accession>
<sequence>MEFIVIPLVVLAAPVLIVLITLRYRDRQTQARYRTLLQLADKGVELPPQLLVESQPGDVERRRALVLIGGGLGLMAMFLALPGQFDGNGTHVRELWGLGLLPLMTGLGYLASWWFNRRERARG</sequence>
<feature type="transmembrane region" description="Helical" evidence="1">
    <location>
        <begin position="64"/>
        <end position="83"/>
    </location>
</feature>
<evidence type="ECO:0000256" key="1">
    <source>
        <dbReference type="SAM" id="Phobius"/>
    </source>
</evidence>
<protein>
    <recommendedName>
        <fullName evidence="2">DUF6249 domain-containing protein</fullName>
    </recommendedName>
</protein>
<dbReference type="Proteomes" id="UP000294862">
    <property type="component" value="Unassembled WGS sequence"/>
</dbReference>
<keyword evidence="1" id="KW-0812">Transmembrane</keyword>
<evidence type="ECO:0000259" key="2">
    <source>
        <dbReference type="Pfam" id="PF19762"/>
    </source>
</evidence>
<proteinExistence type="predicted"/>
<keyword evidence="4" id="KW-1185">Reference proteome</keyword>
<comment type="caution">
    <text evidence="3">The sequence shown here is derived from an EMBL/GenBank/DDBJ whole genome shotgun (WGS) entry which is preliminary data.</text>
</comment>
<organism evidence="3 4">
    <name type="scientific">Dokdonella fugitiva</name>
    <dbReference type="NCBI Taxonomy" id="328517"/>
    <lineage>
        <taxon>Bacteria</taxon>
        <taxon>Pseudomonadati</taxon>
        <taxon>Pseudomonadota</taxon>
        <taxon>Gammaproteobacteria</taxon>
        <taxon>Lysobacterales</taxon>
        <taxon>Rhodanobacteraceae</taxon>
        <taxon>Dokdonella</taxon>
    </lineage>
</organism>
<feature type="transmembrane region" description="Helical" evidence="1">
    <location>
        <begin position="6"/>
        <end position="24"/>
    </location>
</feature>
<feature type="domain" description="DUF6249" evidence="2">
    <location>
        <begin position="4"/>
        <end position="116"/>
    </location>
</feature>
<name>A0A4R2IAJ8_9GAMM</name>
<reference evidence="3 4" key="1">
    <citation type="journal article" date="2015" name="Stand. Genomic Sci.">
        <title>Genomic Encyclopedia of Bacterial and Archaeal Type Strains, Phase III: the genomes of soil and plant-associated and newly described type strains.</title>
        <authorList>
            <person name="Whitman W.B."/>
            <person name="Woyke T."/>
            <person name="Klenk H.P."/>
            <person name="Zhou Y."/>
            <person name="Lilburn T.G."/>
            <person name="Beck B.J."/>
            <person name="De Vos P."/>
            <person name="Vandamme P."/>
            <person name="Eisen J.A."/>
            <person name="Garrity G."/>
            <person name="Hugenholtz P."/>
            <person name="Kyrpides N.C."/>
        </authorList>
    </citation>
    <scope>NUCLEOTIDE SEQUENCE [LARGE SCALE GENOMIC DNA]</scope>
    <source>
        <strain evidence="3 4">A3</strain>
    </source>
</reference>
<dbReference type="RefSeq" id="WP_131995609.1">
    <property type="nucleotide sequence ID" value="NZ_SLWQ01000003.1"/>
</dbReference>
<feature type="transmembrane region" description="Helical" evidence="1">
    <location>
        <begin position="95"/>
        <end position="115"/>
    </location>
</feature>
<keyword evidence="1" id="KW-0472">Membrane</keyword>
<dbReference type="AlphaFoldDB" id="A0A4R2IAJ8"/>
<evidence type="ECO:0000313" key="4">
    <source>
        <dbReference type="Proteomes" id="UP000294862"/>
    </source>
</evidence>
<keyword evidence="1" id="KW-1133">Transmembrane helix</keyword>
<dbReference type="InterPro" id="IPR046216">
    <property type="entry name" value="DUF6249"/>
</dbReference>
<dbReference type="Pfam" id="PF19762">
    <property type="entry name" value="DUF6249"/>
    <property type="match status" value="1"/>
</dbReference>
<gene>
    <name evidence="3" type="ORF">EV148_10315</name>
</gene>
<evidence type="ECO:0000313" key="3">
    <source>
        <dbReference type="EMBL" id="TCO41096.1"/>
    </source>
</evidence>